<feature type="transmembrane region" description="Helical" evidence="1">
    <location>
        <begin position="96"/>
        <end position="118"/>
    </location>
</feature>
<accession>A0A6M1LKN4</accession>
<comment type="caution">
    <text evidence="2">The sequence shown here is derived from an EMBL/GenBank/DDBJ whole genome shotgun (WGS) entry which is preliminary data.</text>
</comment>
<organism evidence="2 3">
    <name type="scientific">Falsiroseomonas algicola</name>
    <dbReference type="NCBI Taxonomy" id="2716930"/>
    <lineage>
        <taxon>Bacteria</taxon>
        <taxon>Pseudomonadati</taxon>
        <taxon>Pseudomonadota</taxon>
        <taxon>Alphaproteobacteria</taxon>
        <taxon>Acetobacterales</taxon>
        <taxon>Roseomonadaceae</taxon>
        <taxon>Falsiroseomonas</taxon>
    </lineage>
</organism>
<proteinExistence type="predicted"/>
<name>A0A6M1LKN4_9PROT</name>
<sequence length="136" mass="15342">MAFVLRMLDRLRSLPLWMRLLCALLFGLLAFLVRITLLDHRPGAGRDLMLVAIVLSAFWWGFWPGLVTGFTVRGLALWYFVGPPEVTLVRPWDDKGIWFFIVMTVSAAWAAGTALLVLSRAEDRGDDGRPPDRLEG</sequence>
<dbReference type="RefSeq" id="WP_164694261.1">
    <property type="nucleotide sequence ID" value="NZ_JAAIKB010000003.1"/>
</dbReference>
<evidence type="ECO:0000313" key="3">
    <source>
        <dbReference type="Proteomes" id="UP000475385"/>
    </source>
</evidence>
<evidence type="ECO:0000313" key="2">
    <source>
        <dbReference type="EMBL" id="NGM20364.1"/>
    </source>
</evidence>
<reference evidence="2 3" key="1">
    <citation type="submission" date="2020-03" db="EMBL/GenBank/DDBJ databases">
        <title>Roseomonas stagni sp. nov., isolated from pond water in Japan.</title>
        <authorList>
            <person name="Furuhata K."/>
            <person name="Miyamoto H."/>
            <person name="Goto K."/>
        </authorList>
    </citation>
    <scope>NUCLEOTIDE SEQUENCE [LARGE SCALE GENOMIC DNA]</scope>
    <source>
        <strain evidence="2 3">PeD5</strain>
    </source>
</reference>
<feature type="transmembrane region" description="Helical" evidence="1">
    <location>
        <begin position="16"/>
        <end position="37"/>
    </location>
</feature>
<dbReference type="EMBL" id="JAAIKB010000003">
    <property type="protein sequence ID" value="NGM20364.1"/>
    <property type="molecule type" value="Genomic_DNA"/>
</dbReference>
<keyword evidence="1" id="KW-1133">Transmembrane helix</keyword>
<feature type="transmembrane region" description="Helical" evidence="1">
    <location>
        <begin position="49"/>
        <end position="76"/>
    </location>
</feature>
<keyword evidence="3" id="KW-1185">Reference proteome</keyword>
<evidence type="ECO:0008006" key="4">
    <source>
        <dbReference type="Google" id="ProtNLM"/>
    </source>
</evidence>
<keyword evidence="1" id="KW-0812">Transmembrane</keyword>
<gene>
    <name evidence="2" type="ORF">G3576_10090</name>
</gene>
<keyword evidence="1" id="KW-0472">Membrane</keyword>
<protein>
    <recommendedName>
        <fullName evidence="4">Histidine kinase</fullName>
    </recommendedName>
</protein>
<dbReference type="Proteomes" id="UP000475385">
    <property type="component" value="Unassembled WGS sequence"/>
</dbReference>
<dbReference type="AlphaFoldDB" id="A0A6M1LKN4"/>
<evidence type="ECO:0000256" key="1">
    <source>
        <dbReference type="SAM" id="Phobius"/>
    </source>
</evidence>